<dbReference type="STRING" id="1246637.MTBBW1_1040065"/>
<dbReference type="InterPro" id="IPR036249">
    <property type="entry name" value="Thioredoxin-like_sf"/>
</dbReference>
<dbReference type="EC" id="1.6.5.3" evidence="1"/>
<sequence length="119" mass="12814">MAKITIEDLKKIREKASHTVALRSGDASVTVTVHMGQCGIDAGAREVMKALLEAKAEADRSDIKVLAGECLGKCETEPNMTVDIKGGASTLYQKMDVKKTHQVFASHILGGEVQNDFII</sequence>
<dbReference type="SUPFAM" id="SSF52833">
    <property type="entry name" value="Thioredoxin-like"/>
    <property type="match status" value="1"/>
</dbReference>
<dbReference type="GO" id="GO:0016491">
    <property type="term" value="F:oxidoreductase activity"/>
    <property type="evidence" value="ECO:0007669"/>
    <property type="project" value="UniProtKB-KW"/>
</dbReference>
<name>A0A1W1H5G8_9BACT</name>
<proteinExistence type="predicted"/>
<accession>A0A1W1H5G8</accession>
<evidence type="ECO:0000313" key="1">
    <source>
        <dbReference type="EMBL" id="SLM27608.1"/>
    </source>
</evidence>
<dbReference type="Gene3D" id="3.40.30.10">
    <property type="entry name" value="Glutaredoxin"/>
    <property type="match status" value="1"/>
</dbReference>
<gene>
    <name evidence="1" type="ORF">MTBBW1_1040065</name>
</gene>
<evidence type="ECO:0000313" key="2">
    <source>
        <dbReference type="Proteomes" id="UP000191931"/>
    </source>
</evidence>
<dbReference type="CDD" id="cd02980">
    <property type="entry name" value="TRX_Fd_family"/>
    <property type="match status" value="1"/>
</dbReference>
<organism evidence="1 2">
    <name type="scientific">Desulfamplus magnetovallimortis</name>
    <dbReference type="NCBI Taxonomy" id="1246637"/>
    <lineage>
        <taxon>Bacteria</taxon>
        <taxon>Pseudomonadati</taxon>
        <taxon>Thermodesulfobacteriota</taxon>
        <taxon>Desulfobacteria</taxon>
        <taxon>Desulfobacterales</taxon>
        <taxon>Desulfobacteraceae</taxon>
        <taxon>Desulfamplus</taxon>
    </lineage>
</organism>
<dbReference type="AlphaFoldDB" id="A0A1W1H5G8"/>
<reference evidence="1 2" key="1">
    <citation type="submission" date="2017-03" db="EMBL/GenBank/DDBJ databases">
        <authorList>
            <person name="Afonso C.L."/>
            <person name="Miller P.J."/>
            <person name="Scott M.A."/>
            <person name="Spackman E."/>
            <person name="Goraichik I."/>
            <person name="Dimitrov K.M."/>
            <person name="Suarez D.L."/>
            <person name="Swayne D.E."/>
        </authorList>
    </citation>
    <scope>NUCLEOTIDE SEQUENCE [LARGE SCALE GENOMIC DNA]</scope>
    <source>
        <strain evidence="1">PRJEB14757</strain>
    </source>
</reference>
<keyword evidence="2" id="KW-1185">Reference proteome</keyword>
<protein>
    <submittedName>
        <fullName evidence="1">NADP-reducing hydrogenase, subunit B</fullName>
        <ecNumber evidence="1">1.6.5.3</ecNumber>
    </submittedName>
</protein>
<dbReference type="Proteomes" id="UP000191931">
    <property type="component" value="Unassembled WGS sequence"/>
</dbReference>
<keyword evidence="1" id="KW-0560">Oxidoreductase</keyword>
<dbReference type="RefSeq" id="WP_080804070.1">
    <property type="nucleotide sequence ID" value="NZ_LT828545.1"/>
</dbReference>
<dbReference type="OrthoDB" id="9800692at2"/>
<dbReference type="EMBL" id="FWEV01000007">
    <property type="protein sequence ID" value="SLM27608.1"/>
    <property type="molecule type" value="Genomic_DNA"/>
</dbReference>